<gene>
    <name evidence="4" type="primary">int</name>
    <name evidence="4" type="ordered locus">MARTH_orf778</name>
</gene>
<sequence length="345" mass="40284">MSLKTEINMFLEINYKNASTKETARNALEKISHLEKIDIDKINEIYKNIPMKNYSKSTQLGYITKFIKYKSTAEGRFYDTTRLITFENDSMPKQVYNQNEIEMLTKELINFNNLQFELIFKLMLYNGCRLSEFVSVNWKEMRAKNYECAIKTKKGGHPRIIVVPKELICDFEKIGIDYSYNTIQNLFGRFHKFVVEKHPEFTKAISSHCLRRQRITNMFLCGMSVEQIQVVTGHAQINTITEHYIKTSSAQMKQFLQLGNIEPLDTLEITKLNSFISAQNKQILALNSDKDMLMDKIKNLEIANERLKNEITDLKRTKIEYQSSISETKTNNFSNMERALPNPIS</sequence>
<feature type="domain" description="Tyr recombinase" evidence="3">
    <location>
        <begin position="90"/>
        <end position="257"/>
    </location>
</feature>
<dbReference type="KEGG" id="mat:MARTH_orf778"/>
<evidence type="ECO:0000259" key="3">
    <source>
        <dbReference type="PROSITE" id="PS51898"/>
    </source>
</evidence>
<dbReference type="GO" id="GO:0015074">
    <property type="term" value="P:DNA integration"/>
    <property type="evidence" value="ECO:0007669"/>
    <property type="project" value="InterPro"/>
</dbReference>
<evidence type="ECO:0000313" key="5">
    <source>
        <dbReference type="Proteomes" id="UP000008812"/>
    </source>
</evidence>
<name>B3PNB7_META1</name>
<dbReference type="PROSITE" id="PS51898">
    <property type="entry name" value="TYR_RECOMBINASE"/>
    <property type="match status" value="1"/>
</dbReference>
<dbReference type="STRING" id="243272.MARTH_orf778"/>
<dbReference type="EMBL" id="CP001047">
    <property type="protein sequence ID" value="ACF07519.1"/>
    <property type="molecule type" value="Genomic_DNA"/>
</dbReference>
<keyword evidence="2" id="KW-0175">Coiled coil</keyword>
<feature type="coiled-coil region" evidence="2">
    <location>
        <begin position="283"/>
        <end position="324"/>
    </location>
</feature>
<dbReference type="SUPFAM" id="SSF56349">
    <property type="entry name" value="DNA breaking-rejoining enzymes"/>
    <property type="match status" value="1"/>
</dbReference>
<dbReference type="GO" id="GO:0003677">
    <property type="term" value="F:DNA binding"/>
    <property type="evidence" value="ECO:0007669"/>
    <property type="project" value="InterPro"/>
</dbReference>
<dbReference type="eggNOG" id="ENOG5030IH5">
    <property type="taxonomic scope" value="Bacteria"/>
</dbReference>
<keyword evidence="5" id="KW-1185">Reference proteome</keyword>
<dbReference type="GO" id="GO:0006310">
    <property type="term" value="P:DNA recombination"/>
    <property type="evidence" value="ECO:0007669"/>
    <property type="project" value="UniProtKB-KW"/>
</dbReference>
<reference evidence="4 5" key="1">
    <citation type="journal article" date="2008" name="Infect. Immun.">
        <title>Genome of Mycoplasma arthritidis.</title>
        <authorList>
            <person name="Dybvig K."/>
            <person name="Zuhua C."/>
            <person name="Lao P."/>
            <person name="Jordan D.S."/>
            <person name="French C.T."/>
            <person name="Tu A.H."/>
            <person name="Loraine A.E."/>
        </authorList>
    </citation>
    <scope>NUCLEOTIDE SEQUENCE [LARGE SCALE GENOMIC DNA]</scope>
    <source>
        <strain evidence="4 5">158L3-1</strain>
    </source>
</reference>
<dbReference type="InterPro" id="IPR011010">
    <property type="entry name" value="DNA_brk_join_enz"/>
</dbReference>
<dbReference type="InterPro" id="IPR002104">
    <property type="entry name" value="Integrase_catalytic"/>
</dbReference>
<protein>
    <submittedName>
        <fullName evidence="4">Bacteriophage MAV1 integrase</fullName>
    </submittedName>
</protein>
<evidence type="ECO:0000313" key="4">
    <source>
        <dbReference type="EMBL" id="ACF07519.1"/>
    </source>
</evidence>
<keyword evidence="1" id="KW-0233">DNA recombination</keyword>
<evidence type="ECO:0000256" key="1">
    <source>
        <dbReference type="ARBA" id="ARBA00023172"/>
    </source>
</evidence>
<dbReference type="Proteomes" id="UP000008812">
    <property type="component" value="Chromosome"/>
</dbReference>
<dbReference type="AlphaFoldDB" id="B3PNB7"/>
<dbReference type="Gene3D" id="1.10.443.10">
    <property type="entry name" value="Intergrase catalytic core"/>
    <property type="match status" value="1"/>
</dbReference>
<dbReference type="Pfam" id="PF00589">
    <property type="entry name" value="Phage_integrase"/>
    <property type="match status" value="1"/>
</dbReference>
<dbReference type="CDD" id="cd00397">
    <property type="entry name" value="DNA_BRE_C"/>
    <property type="match status" value="1"/>
</dbReference>
<dbReference type="RefSeq" id="WP_012498476.1">
    <property type="nucleotide sequence ID" value="NC_011025.1"/>
</dbReference>
<evidence type="ECO:0000256" key="2">
    <source>
        <dbReference type="SAM" id="Coils"/>
    </source>
</evidence>
<dbReference type="InterPro" id="IPR013762">
    <property type="entry name" value="Integrase-like_cat_sf"/>
</dbReference>
<accession>B3PNB7</accession>
<proteinExistence type="predicted"/>
<dbReference type="HOGENOM" id="CLU_803682_0_0_14"/>
<organism evidence="4 5">
    <name type="scientific">Metamycoplasma arthritidis (strain 158L3-1)</name>
    <name type="common">Mycoplasma arthritidis</name>
    <dbReference type="NCBI Taxonomy" id="243272"/>
    <lineage>
        <taxon>Bacteria</taxon>
        <taxon>Bacillati</taxon>
        <taxon>Mycoplasmatota</taxon>
        <taxon>Mycoplasmoidales</taxon>
        <taxon>Metamycoplasmataceae</taxon>
        <taxon>Metamycoplasma</taxon>
    </lineage>
</organism>